<name>A0ABR1UC70_9PEZI</name>
<reference evidence="1 2" key="1">
    <citation type="submission" date="2023-01" db="EMBL/GenBank/DDBJ databases">
        <title>Analysis of 21 Apiospora genomes using comparative genomics revels a genus with tremendous synthesis potential of carbohydrate active enzymes and secondary metabolites.</title>
        <authorList>
            <person name="Sorensen T."/>
        </authorList>
    </citation>
    <scope>NUCLEOTIDE SEQUENCE [LARGE SCALE GENOMIC DNA]</scope>
    <source>
        <strain evidence="1 2">CBS 33761</strain>
    </source>
</reference>
<proteinExistence type="predicted"/>
<dbReference type="Proteomes" id="UP001444661">
    <property type="component" value="Unassembled WGS sequence"/>
</dbReference>
<gene>
    <name evidence="1" type="ORF">PG993_000927</name>
</gene>
<sequence length="101" mass="11728">MAGWNQCWKDAAINYRRGENEIEQKSINLDHIEIAYSTIEGARHSPHYSPTLAFMANYAYRKGIEDGLLTVYLELFTKFPRFLKDIQLREKGVPVPGLRRV</sequence>
<accession>A0ABR1UC70</accession>
<evidence type="ECO:0000313" key="2">
    <source>
        <dbReference type="Proteomes" id="UP001444661"/>
    </source>
</evidence>
<dbReference type="EMBL" id="JAQQWK010000001">
    <property type="protein sequence ID" value="KAK8055700.1"/>
    <property type="molecule type" value="Genomic_DNA"/>
</dbReference>
<organism evidence="1 2">
    <name type="scientific">Apiospora rasikravindrae</name>
    <dbReference type="NCBI Taxonomy" id="990691"/>
    <lineage>
        <taxon>Eukaryota</taxon>
        <taxon>Fungi</taxon>
        <taxon>Dikarya</taxon>
        <taxon>Ascomycota</taxon>
        <taxon>Pezizomycotina</taxon>
        <taxon>Sordariomycetes</taxon>
        <taxon>Xylariomycetidae</taxon>
        <taxon>Amphisphaeriales</taxon>
        <taxon>Apiosporaceae</taxon>
        <taxon>Apiospora</taxon>
    </lineage>
</organism>
<protein>
    <submittedName>
        <fullName evidence="1">Uncharacterized protein</fullName>
    </submittedName>
</protein>
<keyword evidence="2" id="KW-1185">Reference proteome</keyword>
<evidence type="ECO:0000313" key="1">
    <source>
        <dbReference type="EMBL" id="KAK8055700.1"/>
    </source>
</evidence>
<comment type="caution">
    <text evidence="1">The sequence shown here is derived from an EMBL/GenBank/DDBJ whole genome shotgun (WGS) entry which is preliminary data.</text>
</comment>